<dbReference type="Proteomes" id="UP001642484">
    <property type="component" value="Unassembled WGS sequence"/>
</dbReference>
<feature type="region of interest" description="Disordered" evidence="1">
    <location>
        <begin position="1"/>
        <end position="20"/>
    </location>
</feature>
<protein>
    <submittedName>
        <fullName evidence="2">Uncharacterized protein</fullName>
    </submittedName>
</protein>
<organism evidence="2 3">
    <name type="scientific">Durusdinium trenchii</name>
    <dbReference type="NCBI Taxonomy" id="1381693"/>
    <lineage>
        <taxon>Eukaryota</taxon>
        <taxon>Sar</taxon>
        <taxon>Alveolata</taxon>
        <taxon>Dinophyceae</taxon>
        <taxon>Suessiales</taxon>
        <taxon>Symbiodiniaceae</taxon>
        <taxon>Durusdinium</taxon>
    </lineage>
</organism>
<feature type="compositionally biased region" description="Polar residues" evidence="1">
    <location>
        <begin position="1"/>
        <end position="12"/>
    </location>
</feature>
<dbReference type="EMBL" id="CAXAMN010017336">
    <property type="protein sequence ID" value="CAK9050332.1"/>
    <property type="molecule type" value="Genomic_DNA"/>
</dbReference>
<comment type="caution">
    <text evidence="2">The sequence shown here is derived from an EMBL/GenBank/DDBJ whole genome shotgun (WGS) entry which is preliminary data.</text>
</comment>
<name>A0ABP0MHR6_9DINO</name>
<evidence type="ECO:0000313" key="2">
    <source>
        <dbReference type="EMBL" id="CAK9050332.1"/>
    </source>
</evidence>
<keyword evidence="3" id="KW-1185">Reference proteome</keyword>
<evidence type="ECO:0000256" key="1">
    <source>
        <dbReference type="SAM" id="MobiDB-lite"/>
    </source>
</evidence>
<gene>
    <name evidence="2" type="ORF">CCMP2556_LOCUS25669</name>
</gene>
<reference evidence="2 3" key="1">
    <citation type="submission" date="2024-02" db="EMBL/GenBank/DDBJ databases">
        <authorList>
            <person name="Chen Y."/>
            <person name="Shah S."/>
            <person name="Dougan E. K."/>
            <person name="Thang M."/>
            <person name="Chan C."/>
        </authorList>
    </citation>
    <scope>NUCLEOTIDE SEQUENCE [LARGE SCALE GENOMIC DNA]</scope>
</reference>
<evidence type="ECO:0000313" key="3">
    <source>
        <dbReference type="Proteomes" id="UP001642484"/>
    </source>
</evidence>
<sequence length="193" mass="21657">MHLACSVSTPAESTAPHYHNSSPTIRYYSSRLAMFLPGDALATTIPFKVTTDTPHMILEVQSETSKATSDSELCPLRKLFQEMEDEGIVDTSIMGHSCARAGTQDQTAGEDDFFIVKPNNVVPLFSYTWVSTGHKFSTCASAFPREVLDASPVLVRYWRMAYMKADQELMPRKPLYFLRRSMSLNATSFVRLL</sequence>
<proteinExistence type="predicted"/>
<accession>A0ABP0MHR6</accession>